<dbReference type="EMBL" id="JBFOLK010000012">
    <property type="protein sequence ID" value="KAL2471646.1"/>
    <property type="molecule type" value="Genomic_DNA"/>
</dbReference>
<comment type="caution">
    <text evidence="1">The sequence shown here is derived from an EMBL/GenBank/DDBJ whole genome shotgun (WGS) entry which is preliminary data.</text>
</comment>
<proteinExistence type="predicted"/>
<organism evidence="1 2">
    <name type="scientific">Abeliophyllum distichum</name>
    <dbReference type="NCBI Taxonomy" id="126358"/>
    <lineage>
        <taxon>Eukaryota</taxon>
        <taxon>Viridiplantae</taxon>
        <taxon>Streptophyta</taxon>
        <taxon>Embryophyta</taxon>
        <taxon>Tracheophyta</taxon>
        <taxon>Spermatophyta</taxon>
        <taxon>Magnoliopsida</taxon>
        <taxon>eudicotyledons</taxon>
        <taxon>Gunneridae</taxon>
        <taxon>Pentapetalae</taxon>
        <taxon>asterids</taxon>
        <taxon>lamiids</taxon>
        <taxon>Lamiales</taxon>
        <taxon>Oleaceae</taxon>
        <taxon>Forsythieae</taxon>
        <taxon>Abeliophyllum</taxon>
    </lineage>
</organism>
<reference evidence="2" key="1">
    <citation type="submission" date="2024-07" db="EMBL/GenBank/DDBJ databases">
        <title>Two chromosome-level genome assemblies of Korean endemic species Abeliophyllum distichum and Forsythia ovata (Oleaceae).</title>
        <authorList>
            <person name="Jang H."/>
        </authorList>
    </citation>
    <scope>NUCLEOTIDE SEQUENCE [LARGE SCALE GENOMIC DNA]</scope>
</reference>
<evidence type="ECO:0000313" key="1">
    <source>
        <dbReference type="EMBL" id="KAL2471646.1"/>
    </source>
</evidence>
<accession>A0ABD1Q653</accession>
<sequence>MQSPELDDYIGAESYVDFVTDFNTLTAAAQNGDSGRRKRVVEKEKKEYPPPISPWMMKKYCTGDGRLIIEEVKSMQEMKRTWMELKNLIVKRIVNQEDGDVMKETEEDDQTVEKESVKCGGGTKCSEYSSMEANSCGFGVEVAAFNPVRS</sequence>
<keyword evidence="2" id="KW-1185">Reference proteome</keyword>
<dbReference type="AlphaFoldDB" id="A0ABD1Q653"/>
<evidence type="ECO:0000313" key="2">
    <source>
        <dbReference type="Proteomes" id="UP001604336"/>
    </source>
</evidence>
<protein>
    <submittedName>
        <fullName evidence="1">Uncharacterized protein</fullName>
    </submittedName>
</protein>
<dbReference type="Proteomes" id="UP001604336">
    <property type="component" value="Unassembled WGS sequence"/>
</dbReference>
<name>A0ABD1Q653_9LAMI</name>
<gene>
    <name evidence="1" type="ORF">Adt_39782</name>
</gene>